<organism evidence="1">
    <name type="scientific">bioreactor metagenome</name>
    <dbReference type="NCBI Taxonomy" id="1076179"/>
    <lineage>
        <taxon>unclassified sequences</taxon>
        <taxon>metagenomes</taxon>
        <taxon>ecological metagenomes</taxon>
    </lineage>
</organism>
<evidence type="ECO:0000313" key="1">
    <source>
        <dbReference type="EMBL" id="MPM12507.1"/>
    </source>
</evidence>
<accession>A0A644X9B6</accession>
<reference evidence="1" key="1">
    <citation type="submission" date="2019-08" db="EMBL/GenBank/DDBJ databases">
        <authorList>
            <person name="Kucharzyk K."/>
            <person name="Murdoch R.W."/>
            <person name="Higgins S."/>
            <person name="Loffler F."/>
        </authorList>
    </citation>
    <scope>NUCLEOTIDE SEQUENCE</scope>
</reference>
<protein>
    <submittedName>
        <fullName evidence="1">Uncharacterized protein</fullName>
    </submittedName>
</protein>
<sequence>MIISICTSLAQIFREYKHRNLPEELFGRFLYIFLNKAAGSDAIIEKSARFYFIQPKNPVSSPSSSVPAAQSICAASARVMG</sequence>
<gene>
    <name evidence="1" type="ORF">SDC9_58860</name>
</gene>
<comment type="caution">
    <text evidence="1">The sequence shown here is derived from an EMBL/GenBank/DDBJ whole genome shotgun (WGS) entry which is preliminary data.</text>
</comment>
<dbReference type="EMBL" id="VSSQ01001981">
    <property type="protein sequence ID" value="MPM12507.1"/>
    <property type="molecule type" value="Genomic_DNA"/>
</dbReference>
<proteinExistence type="predicted"/>
<name>A0A644X9B6_9ZZZZ</name>
<dbReference type="AlphaFoldDB" id="A0A644X9B6"/>